<comment type="caution">
    <text evidence="2">The sequence shown here is derived from an EMBL/GenBank/DDBJ whole genome shotgun (WGS) entry which is preliminary data.</text>
</comment>
<dbReference type="Pfam" id="PF14450">
    <property type="entry name" value="FtsA"/>
    <property type="match status" value="1"/>
</dbReference>
<dbReference type="STRING" id="290052.ASU35_10045"/>
<dbReference type="InterPro" id="IPR003494">
    <property type="entry name" value="SHS2_FtsA"/>
</dbReference>
<dbReference type="InterPro" id="IPR043129">
    <property type="entry name" value="ATPase_NBD"/>
</dbReference>
<name>A0A0V8QGI6_9FIRM</name>
<dbReference type="Gene3D" id="3.30.420.40">
    <property type="match status" value="2"/>
</dbReference>
<dbReference type="PANTHER" id="PTHR32432:SF3">
    <property type="entry name" value="ETHANOLAMINE UTILIZATION PROTEIN EUTJ"/>
    <property type="match status" value="1"/>
</dbReference>
<proteinExistence type="predicted"/>
<evidence type="ECO:0000313" key="3">
    <source>
        <dbReference type="Proteomes" id="UP000054874"/>
    </source>
</evidence>
<reference evidence="2 3" key="1">
    <citation type="submission" date="2015-11" db="EMBL/GenBank/DDBJ databases">
        <title>Butyribacter intestini gen. nov., sp. nov., a butyric acid-producing bacterium of the family Lachnospiraceae isolated from the human faeces.</title>
        <authorList>
            <person name="Zou Y."/>
            <person name="Xue W."/>
            <person name="Luo G."/>
            <person name="Lv M."/>
        </authorList>
    </citation>
    <scope>NUCLEOTIDE SEQUENCE [LARGE SCALE GENOMIC DNA]</scope>
    <source>
        <strain evidence="2 3">ACET-33324</strain>
    </source>
</reference>
<dbReference type="OrthoDB" id="9768127at2"/>
<dbReference type="InterPro" id="IPR050696">
    <property type="entry name" value="FtsA/MreB"/>
</dbReference>
<gene>
    <name evidence="2" type="ORF">ASU35_10045</name>
</gene>
<sequence length="669" mass="74750">MEGTRYPDNLVFGLDIGTRSIVGTVGYKDRAGRFKVIAQVVKEHETRAMLDGQIHDIAKVSETIGVVRRELEMEIDRPLTEVCIAAAGRVLKTITVSADYEFSEETEVSDEHIYSLNMIAVEKAYEIIRDNTKSEESNYYCVGYSVIKYLLNGYPITNLEGHKASKISTELLATFLPEEVIDGLYRAVERAGLYVANLTLEPIAAINVAIPEKFRLLNIALVDVGAGTSDICITKDGAIVAYGMMPFAGDEMTELLAKEYLTDFQTAEKIKRSCSKRQITYKDIIGLSNKIEGKAVIAKLKPAMENITKNVAAKIKELNGGKSVSAVFVVGGGGKVPGFTDSLASHLNIAKERVALRGEEVLGQVEFLQEKIKKDSLLVTPIGICLNYYEQKNNFIFVTVNRERVKLYDNDHLTIMDAAMQMGIQNELLFPRRGKALEFYVDGKQKMVRGEQGEAAVVTLNGRPAGINSEIQANDQIEITFSTVGNDAVYEIRQLPEYKGTIEFFFNGKNIICPKFVKVGDELVSEYYSIQNEDKIEILNYYTLKQVLEFMDLPTEGEYYVNNILADMEERVYENFTISSELPEIVLTEAEKTAEKKKPEAKEIPVTVNGTFLTLKNKPAYILVDVLDFYDFDLSEAKGSELIKRVNGMDAEFTTPIEAGAEIEISWKQ</sequence>
<keyword evidence="2" id="KW-0131">Cell cycle</keyword>
<dbReference type="SMART" id="SM00842">
    <property type="entry name" value="FtsA"/>
    <property type="match status" value="1"/>
</dbReference>
<keyword evidence="3" id="KW-1185">Reference proteome</keyword>
<evidence type="ECO:0000313" key="2">
    <source>
        <dbReference type="EMBL" id="KSV59209.1"/>
    </source>
</evidence>
<dbReference type="PANTHER" id="PTHR32432">
    <property type="entry name" value="CELL DIVISION PROTEIN FTSA-RELATED"/>
    <property type="match status" value="1"/>
</dbReference>
<evidence type="ECO:0000259" key="1">
    <source>
        <dbReference type="SMART" id="SM00842"/>
    </source>
</evidence>
<dbReference type="AlphaFoldDB" id="A0A0V8QGI6"/>
<dbReference type="SUPFAM" id="SSF53067">
    <property type="entry name" value="Actin-like ATPase domain"/>
    <property type="match status" value="2"/>
</dbReference>
<protein>
    <submittedName>
        <fullName evidence="2">Cell division protein FtsA</fullName>
    </submittedName>
</protein>
<keyword evidence="2" id="KW-0132">Cell division</keyword>
<organism evidence="2 3">
    <name type="scientific">Acetivibrio ethanolgignens</name>
    <dbReference type="NCBI Taxonomy" id="290052"/>
    <lineage>
        <taxon>Bacteria</taxon>
        <taxon>Bacillati</taxon>
        <taxon>Bacillota</taxon>
        <taxon>Clostridia</taxon>
        <taxon>Eubacteriales</taxon>
        <taxon>Oscillospiraceae</taxon>
        <taxon>Acetivibrio</taxon>
    </lineage>
</organism>
<accession>A0A0V8QGI6</accession>
<dbReference type="Proteomes" id="UP000054874">
    <property type="component" value="Unassembled WGS sequence"/>
</dbReference>
<dbReference type="CDD" id="cd24004">
    <property type="entry name" value="ASKHA_NBD_PilM-like"/>
    <property type="match status" value="1"/>
</dbReference>
<dbReference type="EMBL" id="LNAM01000151">
    <property type="protein sequence ID" value="KSV59209.1"/>
    <property type="molecule type" value="Genomic_DNA"/>
</dbReference>
<dbReference type="GO" id="GO:0051301">
    <property type="term" value="P:cell division"/>
    <property type="evidence" value="ECO:0007669"/>
    <property type="project" value="UniProtKB-KW"/>
</dbReference>
<feature type="domain" description="SHS2" evidence="1">
    <location>
        <begin position="11"/>
        <end position="209"/>
    </location>
</feature>